<gene>
    <name evidence="6" type="ORF">COT33_03200</name>
</gene>
<protein>
    <submittedName>
        <fullName evidence="6">Lipoprotein-releasing system ATP-binding protein LolD</fullName>
    </submittedName>
</protein>
<proteinExistence type="inferred from homology"/>
<dbReference type="PROSITE" id="PS50893">
    <property type="entry name" value="ABC_TRANSPORTER_2"/>
    <property type="match status" value="1"/>
</dbReference>
<comment type="caution">
    <text evidence="6">The sequence shown here is derived from an EMBL/GenBank/DDBJ whole genome shotgun (WGS) entry which is preliminary data.</text>
</comment>
<evidence type="ECO:0000259" key="5">
    <source>
        <dbReference type="PROSITE" id="PS50893"/>
    </source>
</evidence>
<dbReference type="Gene3D" id="3.40.50.300">
    <property type="entry name" value="P-loop containing nucleotide triphosphate hydrolases"/>
    <property type="match status" value="1"/>
</dbReference>
<dbReference type="FunFam" id="3.40.50.300:FF:000032">
    <property type="entry name" value="Export ABC transporter ATP-binding protein"/>
    <property type="match status" value="1"/>
</dbReference>
<keyword evidence="3" id="KW-0547">Nucleotide-binding</keyword>
<dbReference type="SUPFAM" id="SSF47240">
    <property type="entry name" value="Ferritin-like"/>
    <property type="match status" value="1"/>
</dbReference>
<dbReference type="CDD" id="cd03255">
    <property type="entry name" value="ABC_MJ0796_LolCDE_FtsE"/>
    <property type="match status" value="1"/>
</dbReference>
<keyword evidence="4 6" id="KW-0067">ATP-binding</keyword>
<accession>A0A2H0YLS8</accession>
<comment type="similarity">
    <text evidence="1">Belongs to the ABC transporter superfamily.</text>
</comment>
<keyword evidence="6" id="KW-0449">Lipoprotein</keyword>
<evidence type="ECO:0000256" key="2">
    <source>
        <dbReference type="ARBA" id="ARBA00022448"/>
    </source>
</evidence>
<dbReference type="InterPro" id="IPR007029">
    <property type="entry name" value="YHS_dom"/>
</dbReference>
<dbReference type="InterPro" id="IPR009078">
    <property type="entry name" value="Ferritin-like_SF"/>
</dbReference>
<evidence type="ECO:0000313" key="6">
    <source>
        <dbReference type="EMBL" id="PIS39209.1"/>
    </source>
</evidence>
<dbReference type="GO" id="GO:0022857">
    <property type="term" value="F:transmembrane transporter activity"/>
    <property type="evidence" value="ECO:0007669"/>
    <property type="project" value="UniProtKB-ARBA"/>
</dbReference>
<dbReference type="GO" id="GO:0098796">
    <property type="term" value="C:membrane protein complex"/>
    <property type="evidence" value="ECO:0007669"/>
    <property type="project" value="UniProtKB-ARBA"/>
</dbReference>
<evidence type="ECO:0000256" key="1">
    <source>
        <dbReference type="ARBA" id="ARBA00005417"/>
    </source>
</evidence>
<dbReference type="PANTHER" id="PTHR42798:SF4">
    <property type="entry name" value="ABC TRANSPORTER DOMAIN-CONTAINING PROTEIN"/>
    <property type="match status" value="1"/>
</dbReference>
<dbReference type="AlphaFoldDB" id="A0A2H0YLS8"/>
<evidence type="ECO:0000256" key="4">
    <source>
        <dbReference type="ARBA" id="ARBA00022840"/>
    </source>
</evidence>
<dbReference type="Proteomes" id="UP000230088">
    <property type="component" value="Unassembled WGS sequence"/>
</dbReference>
<dbReference type="SMART" id="SM00382">
    <property type="entry name" value="AAA"/>
    <property type="match status" value="1"/>
</dbReference>
<organism evidence="6 7">
    <name type="scientific">Candidatus Nealsonbacteria bacterium CG08_land_8_20_14_0_20_38_20</name>
    <dbReference type="NCBI Taxonomy" id="1974705"/>
    <lineage>
        <taxon>Bacteria</taxon>
        <taxon>Candidatus Nealsoniibacteriota</taxon>
    </lineage>
</organism>
<dbReference type="Pfam" id="PF00005">
    <property type="entry name" value="ABC_tran"/>
    <property type="match status" value="1"/>
</dbReference>
<evidence type="ECO:0000256" key="3">
    <source>
        <dbReference type="ARBA" id="ARBA00022741"/>
    </source>
</evidence>
<dbReference type="SUPFAM" id="SSF52540">
    <property type="entry name" value="P-loop containing nucleoside triphosphate hydrolases"/>
    <property type="match status" value="1"/>
</dbReference>
<dbReference type="InterPro" id="IPR027417">
    <property type="entry name" value="P-loop_NTPase"/>
</dbReference>
<dbReference type="InterPro" id="IPR011017">
    <property type="entry name" value="TRASH_dom"/>
</dbReference>
<name>A0A2H0YLS8_9BACT</name>
<dbReference type="InterPro" id="IPR017911">
    <property type="entry name" value="MacB-like_ATP-bd"/>
</dbReference>
<dbReference type="Pfam" id="PF04945">
    <property type="entry name" value="YHS"/>
    <property type="match status" value="1"/>
</dbReference>
<evidence type="ECO:0000313" key="7">
    <source>
        <dbReference type="Proteomes" id="UP000230088"/>
    </source>
</evidence>
<dbReference type="InterPro" id="IPR003593">
    <property type="entry name" value="AAA+_ATPase"/>
</dbReference>
<dbReference type="GO" id="GO:0005524">
    <property type="term" value="F:ATP binding"/>
    <property type="evidence" value="ECO:0007669"/>
    <property type="project" value="UniProtKB-KW"/>
</dbReference>
<keyword evidence="2" id="KW-0813">Transport</keyword>
<dbReference type="InterPro" id="IPR017871">
    <property type="entry name" value="ABC_transporter-like_CS"/>
</dbReference>
<dbReference type="PANTHER" id="PTHR42798">
    <property type="entry name" value="LIPOPROTEIN-RELEASING SYSTEM ATP-BINDING PROTEIN LOLD"/>
    <property type="match status" value="1"/>
</dbReference>
<dbReference type="PROSITE" id="PS00211">
    <property type="entry name" value="ABC_TRANSPORTER_1"/>
    <property type="match status" value="1"/>
</dbReference>
<feature type="domain" description="ABC transporter" evidence="5">
    <location>
        <begin position="58"/>
        <end position="286"/>
    </location>
</feature>
<dbReference type="GO" id="GO:0016887">
    <property type="term" value="F:ATP hydrolysis activity"/>
    <property type="evidence" value="ECO:0007669"/>
    <property type="project" value="InterPro"/>
</dbReference>
<dbReference type="EMBL" id="PEYD01000061">
    <property type="protein sequence ID" value="PIS39209.1"/>
    <property type="molecule type" value="Genomic_DNA"/>
</dbReference>
<sequence>MIDNKQNSKTDPVCGMDLSEAADFVEVLYKERAFYFCSDYCRERFEKNPEKFQREPLLKLSNIWKIFKLGNMETQVLKGLSINIWKGDFTAIIGASGSGKTTVLNMLGLLDRPSSGRIFLEGKDVSLLKDEEGAGLRSKKFGFVFQQYNLMPWLTAYENITLPVVFAGKNINSERLEKQIQETGLLERMTHRPFELSGGEQQRVALLRALSNDPEIILGDEPTGNLDSATGNKILELLTNLNKIQKKTLVIVTHNADIAEKADQIIALKDGRLVKNHQTQRKMYPE</sequence>
<reference evidence="7" key="1">
    <citation type="submission" date="2017-09" db="EMBL/GenBank/DDBJ databases">
        <title>Depth-based differentiation of microbial function through sediment-hosted aquifers and enrichment of novel symbionts in the deep terrestrial subsurface.</title>
        <authorList>
            <person name="Probst A.J."/>
            <person name="Ladd B."/>
            <person name="Jarett J.K."/>
            <person name="Geller-Mcgrath D.E."/>
            <person name="Sieber C.M.K."/>
            <person name="Emerson J.B."/>
            <person name="Anantharaman K."/>
            <person name="Thomas B.C."/>
            <person name="Malmstrom R."/>
            <person name="Stieglmeier M."/>
            <person name="Klingl A."/>
            <person name="Woyke T."/>
            <person name="Ryan C.M."/>
            <person name="Banfield J.F."/>
        </authorList>
    </citation>
    <scope>NUCLEOTIDE SEQUENCE [LARGE SCALE GENOMIC DNA]</scope>
</reference>
<dbReference type="InterPro" id="IPR003439">
    <property type="entry name" value="ABC_transporter-like_ATP-bd"/>
</dbReference>
<dbReference type="SMART" id="SM00746">
    <property type="entry name" value="TRASH"/>
    <property type="match status" value="1"/>
</dbReference>